<feature type="compositionally biased region" description="Polar residues" evidence="8">
    <location>
        <begin position="622"/>
        <end position="634"/>
    </location>
</feature>
<feature type="region of interest" description="Disordered" evidence="8">
    <location>
        <begin position="453"/>
        <end position="522"/>
    </location>
</feature>
<evidence type="ECO:0000256" key="1">
    <source>
        <dbReference type="ARBA" id="ARBA00004123"/>
    </source>
</evidence>
<keyword evidence="2 7" id="KW-0805">Transcription regulation</keyword>
<feature type="compositionally biased region" description="Polar residues" evidence="8">
    <location>
        <begin position="459"/>
        <end position="487"/>
    </location>
</feature>
<evidence type="ECO:0000256" key="4">
    <source>
        <dbReference type="ARBA" id="ARBA00023159"/>
    </source>
</evidence>
<reference evidence="9" key="1">
    <citation type="journal article" date="2023" name="G3 (Bethesda)">
        <title>A reference genome for the long-term kleptoplast-retaining sea slug Elysia crispata morphotype clarki.</title>
        <authorList>
            <person name="Eastman K.E."/>
            <person name="Pendleton A.L."/>
            <person name="Shaikh M.A."/>
            <person name="Suttiyut T."/>
            <person name="Ogas R."/>
            <person name="Tomko P."/>
            <person name="Gavelis G."/>
            <person name="Widhalm J.R."/>
            <person name="Wisecaver J.H."/>
        </authorList>
    </citation>
    <scope>NUCLEOTIDE SEQUENCE</scope>
    <source>
        <strain evidence="9">ECLA1</strain>
    </source>
</reference>
<comment type="subcellular location">
    <subcellularLocation>
        <location evidence="1 7">Nucleus</location>
    </subcellularLocation>
</comment>
<feature type="compositionally biased region" description="Basic and acidic residues" evidence="8">
    <location>
        <begin position="607"/>
        <end position="621"/>
    </location>
</feature>
<evidence type="ECO:0000256" key="6">
    <source>
        <dbReference type="ARBA" id="ARBA00023242"/>
    </source>
</evidence>
<evidence type="ECO:0000256" key="2">
    <source>
        <dbReference type="ARBA" id="ARBA00023015"/>
    </source>
</evidence>
<feature type="compositionally biased region" description="Polar residues" evidence="8">
    <location>
        <begin position="508"/>
        <end position="522"/>
    </location>
</feature>
<evidence type="ECO:0000313" key="9">
    <source>
        <dbReference type="EMBL" id="KAK3759516.1"/>
    </source>
</evidence>
<dbReference type="PROSITE" id="PS51152">
    <property type="entry name" value="NFYA_HAP2_2"/>
    <property type="match status" value="1"/>
</dbReference>
<dbReference type="EMBL" id="JAWDGP010005116">
    <property type="protein sequence ID" value="KAK3759516.1"/>
    <property type="molecule type" value="Genomic_DNA"/>
</dbReference>
<accession>A0AAE0YZH8</accession>
<dbReference type="PRINTS" id="PR00616">
    <property type="entry name" value="CCAATSUBUNTB"/>
</dbReference>
<dbReference type="PANTHER" id="PTHR12632">
    <property type="entry name" value="TRANSCRIPTION FACTOR NF-Y ALPHA-RELATED"/>
    <property type="match status" value="1"/>
</dbReference>
<organism evidence="9 10">
    <name type="scientific">Elysia crispata</name>
    <name type="common">lettuce slug</name>
    <dbReference type="NCBI Taxonomy" id="231223"/>
    <lineage>
        <taxon>Eukaryota</taxon>
        <taxon>Metazoa</taxon>
        <taxon>Spiralia</taxon>
        <taxon>Lophotrochozoa</taxon>
        <taxon>Mollusca</taxon>
        <taxon>Gastropoda</taxon>
        <taxon>Heterobranchia</taxon>
        <taxon>Euthyneura</taxon>
        <taxon>Panpulmonata</taxon>
        <taxon>Sacoglossa</taxon>
        <taxon>Placobranchoidea</taxon>
        <taxon>Plakobranchidae</taxon>
        <taxon>Elysia</taxon>
    </lineage>
</organism>
<sequence>MDQASLMTFDPNSQSMGQYVQAQSALQNLGIPLQQLQGQGQLQLQGQHLPMLQLGQGGQFMLNQQQLLQQLGQGQSLQLSGQTGATAAATAQHQQQQQQQQSQQLQGQAIQLPQQLQQQLQHLQQAAAQQGQPLQLQGPNGQMIQLPGSNGQTIQLQGTGGQTLQLQAQNGQQIQVQTSQQGAVGGAAQALQLHGQQQQQQHLQQIASAHNGLVAQQQQQAQQAQQQPQTIQLQGPNGQVIQLPNGQQIHVQAGAAAAAVGCINQQQQQVAALQQLQNSQQQALQQQLQSYQLQNQLGQVCFQLQNNGQLQAVHLPTQQQQQQQQQQQLQMMSLQAGGQPCQLVHVQGPNGQIMQQLVPLMFGADQLGNHVNPLQQQLLAQAQQQQVQQTPMVGQFVQTEGGLVWQPAGVFSGAAVDNNMAAAGVLAAQQQHQQLQLSHAGGINQNQALDSTANHHDLNSSASAENHGNQDTNDPQHQTLINGDTLQSIPGSTATSTIITTNSGNNSLQQAGTTTNGTNSSQAPAGRIQIAAEDPDDETSQPMYVNAKQYHRILKRRAARAKLESTGKVIRKRKKYLHESRHKHACQRTRGIGGRFFSIKVENESEFGMKSDIDSPQHTHMSEQSPHSVDQHTPSPAHAHTDPEGNLIPVMNGHS</sequence>
<comment type="function">
    <text evidence="7">Component of the sequence-specific heterotrimeric transcription factor (NF-Y) which specifically recognizes a 5'-CCAAT-3' box motif found in the promoters of its target genes.</text>
</comment>
<comment type="caution">
    <text evidence="9">The sequence shown here is derived from an EMBL/GenBank/DDBJ whole genome shotgun (WGS) entry which is preliminary data.</text>
</comment>
<protein>
    <recommendedName>
        <fullName evidence="7">Nuclear transcription factor Y subunit</fullName>
    </recommendedName>
</protein>
<name>A0AAE0YZH8_9GAST</name>
<feature type="region of interest" description="Disordered" evidence="8">
    <location>
        <begin position="607"/>
        <end position="655"/>
    </location>
</feature>
<keyword evidence="10" id="KW-1185">Reference proteome</keyword>
<keyword evidence="6 7" id="KW-0539">Nucleus</keyword>
<evidence type="ECO:0000256" key="8">
    <source>
        <dbReference type="SAM" id="MobiDB-lite"/>
    </source>
</evidence>
<dbReference type="AlphaFoldDB" id="A0AAE0YZH8"/>
<dbReference type="GO" id="GO:0003677">
    <property type="term" value="F:DNA binding"/>
    <property type="evidence" value="ECO:0007669"/>
    <property type="project" value="UniProtKB-KW"/>
</dbReference>
<dbReference type="Gene3D" id="6.10.250.2430">
    <property type="match status" value="1"/>
</dbReference>
<comment type="similarity">
    <text evidence="7">Belongs to the NFYA/HAP2 subunit family.</text>
</comment>
<feature type="compositionally biased region" description="Low complexity" evidence="8">
    <location>
        <begin position="488"/>
        <end position="507"/>
    </location>
</feature>
<dbReference type="GO" id="GO:0016602">
    <property type="term" value="C:CCAAT-binding factor complex"/>
    <property type="evidence" value="ECO:0007669"/>
    <property type="project" value="InterPro"/>
</dbReference>
<keyword evidence="5 7" id="KW-0804">Transcription</keyword>
<proteinExistence type="inferred from homology"/>
<evidence type="ECO:0000256" key="5">
    <source>
        <dbReference type="ARBA" id="ARBA00023163"/>
    </source>
</evidence>
<keyword evidence="4" id="KW-0010">Activator</keyword>
<dbReference type="InterPro" id="IPR001289">
    <property type="entry name" value="NFYA"/>
</dbReference>
<dbReference type="Pfam" id="PF02045">
    <property type="entry name" value="CBFB_NFYA"/>
    <property type="match status" value="1"/>
</dbReference>
<evidence type="ECO:0000256" key="3">
    <source>
        <dbReference type="ARBA" id="ARBA00023125"/>
    </source>
</evidence>
<comment type="subunit">
    <text evidence="7">Heterotrimer.</text>
</comment>
<dbReference type="Proteomes" id="UP001283361">
    <property type="component" value="Unassembled WGS sequence"/>
</dbReference>
<keyword evidence="3 7" id="KW-0238">DNA-binding</keyword>
<gene>
    <name evidence="9" type="ORF">RRG08_045801</name>
</gene>
<evidence type="ECO:0000256" key="7">
    <source>
        <dbReference type="RuleBase" id="RU367155"/>
    </source>
</evidence>
<dbReference type="PROSITE" id="PS00686">
    <property type="entry name" value="NFYA_HAP2_1"/>
    <property type="match status" value="1"/>
</dbReference>
<evidence type="ECO:0000313" key="10">
    <source>
        <dbReference type="Proteomes" id="UP001283361"/>
    </source>
</evidence>
<dbReference type="SMART" id="SM00521">
    <property type="entry name" value="CBF"/>
    <property type="match status" value="1"/>
</dbReference>
<dbReference type="InterPro" id="IPR018362">
    <property type="entry name" value="CCAAT-binding_factor_CS"/>
</dbReference>
<dbReference type="GO" id="GO:0003700">
    <property type="term" value="F:DNA-binding transcription factor activity"/>
    <property type="evidence" value="ECO:0007669"/>
    <property type="project" value="UniProtKB-UniRule"/>
</dbReference>